<name>A0A2P6NBV7_9EUKA</name>
<keyword evidence="2" id="KW-1133">Transmembrane helix</keyword>
<dbReference type="PANTHER" id="PTHR31389:SF4">
    <property type="entry name" value="LD39211P"/>
    <property type="match status" value="1"/>
</dbReference>
<dbReference type="AlphaFoldDB" id="A0A2P6NBV7"/>
<keyword evidence="2" id="KW-0472">Membrane</keyword>
<organism evidence="3 4">
    <name type="scientific">Planoprotostelium fungivorum</name>
    <dbReference type="NCBI Taxonomy" id="1890364"/>
    <lineage>
        <taxon>Eukaryota</taxon>
        <taxon>Amoebozoa</taxon>
        <taxon>Evosea</taxon>
        <taxon>Variosea</taxon>
        <taxon>Cavosteliida</taxon>
        <taxon>Cavosteliaceae</taxon>
        <taxon>Planoprotostelium</taxon>
    </lineage>
</organism>
<dbReference type="EMBL" id="MDYQ01000125">
    <property type="protein sequence ID" value="PRP81430.1"/>
    <property type="molecule type" value="Genomic_DNA"/>
</dbReference>
<evidence type="ECO:0000313" key="3">
    <source>
        <dbReference type="EMBL" id="PRP81430.1"/>
    </source>
</evidence>
<protein>
    <submittedName>
        <fullName evidence="3">Uncharacterized protein</fullName>
    </submittedName>
</protein>
<evidence type="ECO:0000256" key="2">
    <source>
        <dbReference type="SAM" id="Phobius"/>
    </source>
</evidence>
<sequence length="422" mass="48543">MVKPKLFDQLAQQPQFLVPDGTELSPPDINLDPPPSKRRQERSVAKIILLLSACIAVGFVSVMMSHRPREVASATASCPPVLPLLLVTGASSNHFDALRGWLLRMRRILNEGKPKSRGRGNLGALGECLGKFSSLKIEVVIYDLGLTEEQANDLDKIIYGRHAGKSSKAPTPEYHFVKRIERFQFENYPRHVNISNYDEMTQEYTRGHWAWKPIIIHEEWAKMSNKLARGQDQLSNRALLVWSDSGNAITDEYLLSLEHLVYHQWRIGGRPGFFSPHRGYPLPYWTHRDAMVYFNVTPSQESRPGVRWSEVGMCTAGLVAFDINLASPLIQSWRDCAMKVECIAPLGSNRKNHRQDEPPLTMISEQQQHQPCNVREYDVGVWTNMDDVVEDWIKMEENLWREQNRLWDHREKNQWWLKPPSG</sequence>
<feature type="transmembrane region" description="Helical" evidence="2">
    <location>
        <begin position="44"/>
        <end position="64"/>
    </location>
</feature>
<comment type="caution">
    <text evidence="3">The sequence shown here is derived from an EMBL/GenBank/DDBJ whole genome shotgun (WGS) entry which is preliminary data.</text>
</comment>
<evidence type="ECO:0000256" key="1">
    <source>
        <dbReference type="SAM" id="MobiDB-lite"/>
    </source>
</evidence>
<accession>A0A2P6NBV7</accession>
<dbReference type="InParanoid" id="A0A2P6NBV7"/>
<dbReference type="OrthoDB" id="5954868at2759"/>
<reference evidence="3 4" key="1">
    <citation type="journal article" date="2018" name="Genome Biol. Evol.">
        <title>Multiple Roots of Fruiting Body Formation in Amoebozoa.</title>
        <authorList>
            <person name="Hillmann F."/>
            <person name="Forbes G."/>
            <person name="Novohradska S."/>
            <person name="Ferling I."/>
            <person name="Riege K."/>
            <person name="Groth M."/>
            <person name="Westermann M."/>
            <person name="Marz M."/>
            <person name="Spaller T."/>
            <person name="Winckler T."/>
            <person name="Schaap P."/>
            <person name="Glockner G."/>
        </authorList>
    </citation>
    <scope>NUCLEOTIDE SEQUENCE [LARGE SCALE GENOMIC DNA]</scope>
    <source>
        <strain evidence="3 4">Jena</strain>
    </source>
</reference>
<feature type="region of interest" description="Disordered" evidence="1">
    <location>
        <begin position="18"/>
        <end position="38"/>
    </location>
</feature>
<keyword evidence="2" id="KW-0812">Transmembrane</keyword>
<evidence type="ECO:0000313" key="4">
    <source>
        <dbReference type="Proteomes" id="UP000241769"/>
    </source>
</evidence>
<gene>
    <name evidence="3" type="ORF">PROFUN_10960</name>
</gene>
<dbReference type="Proteomes" id="UP000241769">
    <property type="component" value="Unassembled WGS sequence"/>
</dbReference>
<dbReference type="PANTHER" id="PTHR31389">
    <property type="entry name" value="LD39211P"/>
    <property type="match status" value="1"/>
</dbReference>
<keyword evidence="4" id="KW-1185">Reference proteome</keyword>
<proteinExistence type="predicted"/>